<dbReference type="Pfam" id="PF01370">
    <property type="entry name" value="Epimerase"/>
    <property type="match status" value="1"/>
</dbReference>
<feature type="domain" description="NAD-dependent epimerase/dehydratase" evidence="2">
    <location>
        <begin position="8"/>
        <end position="202"/>
    </location>
</feature>
<dbReference type="Gene3D" id="3.40.50.720">
    <property type="entry name" value="NAD(P)-binding Rossmann-like Domain"/>
    <property type="match status" value="1"/>
</dbReference>
<evidence type="ECO:0000256" key="1">
    <source>
        <dbReference type="ARBA" id="ARBA00007637"/>
    </source>
</evidence>
<dbReference type="AlphaFoldDB" id="A0A2G3DUD0"/>
<dbReference type="SUPFAM" id="SSF51735">
    <property type="entry name" value="NAD(P)-binding Rossmann-fold domains"/>
    <property type="match status" value="1"/>
</dbReference>
<dbReference type="Proteomes" id="UP000225889">
    <property type="component" value="Unassembled WGS sequence"/>
</dbReference>
<dbReference type="EMBL" id="PDYF01000018">
    <property type="protein sequence ID" value="PHU34541.1"/>
    <property type="molecule type" value="Genomic_DNA"/>
</dbReference>
<reference evidence="3 4" key="1">
    <citation type="submission" date="2017-10" db="EMBL/GenBank/DDBJ databases">
        <title>Resolving the taxonomy of Roseburia spp., Eubacterium rectale and Agathobacter spp. through phylogenomic analysis.</title>
        <authorList>
            <person name="Sheridan P.O."/>
            <person name="Walker A.W."/>
            <person name="Duncan S.H."/>
            <person name="Scott K.P."/>
            <person name="Toole P.W.O."/>
            <person name="Luis P."/>
            <person name="Flint H.J."/>
        </authorList>
    </citation>
    <scope>NUCLEOTIDE SEQUENCE [LARGE SCALE GENOMIC DNA]</scope>
    <source>
        <strain evidence="3 4">JK626</strain>
    </source>
</reference>
<comment type="similarity">
    <text evidence="1">Belongs to the NAD(P)-dependent epimerase/dehydratase family.</text>
</comment>
<evidence type="ECO:0000313" key="4">
    <source>
        <dbReference type="Proteomes" id="UP000225889"/>
    </source>
</evidence>
<dbReference type="PANTHER" id="PTHR43000">
    <property type="entry name" value="DTDP-D-GLUCOSE 4,6-DEHYDRATASE-RELATED"/>
    <property type="match status" value="1"/>
</dbReference>
<dbReference type="InterPro" id="IPR036291">
    <property type="entry name" value="NAD(P)-bd_dom_sf"/>
</dbReference>
<proteinExistence type="inferred from homology"/>
<organism evidence="3 4">
    <name type="scientific">Pseudobutyrivibrio ruminis</name>
    <dbReference type="NCBI Taxonomy" id="46206"/>
    <lineage>
        <taxon>Bacteria</taxon>
        <taxon>Bacillati</taxon>
        <taxon>Bacillota</taxon>
        <taxon>Clostridia</taxon>
        <taxon>Lachnospirales</taxon>
        <taxon>Lachnospiraceae</taxon>
        <taxon>Pseudobutyrivibrio</taxon>
    </lineage>
</organism>
<reference evidence="3 4" key="2">
    <citation type="submission" date="2017-10" db="EMBL/GenBank/DDBJ databases">
        <authorList>
            <person name="Banno H."/>
            <person name="Chua N.-H."/>
        </authorList>
    </citation>
    <scope>NUCLEOTIDE SEQUENCE [LARGE SCALE GENOMIC DNA]</scope>
    <source>
        <strain evidence="3 4">JK626</strain>
    </source>
</reference>
<dbReference type="CDD" id="cd08946">
    <property type="entry name" value="SDR_e"/>
    <property type="match status" value="1"/>
</dbReference>
<accession>A0A2G3DUD0</accession>
<protein>
    <recommendedName>
        <fullName evidence="2">NAD-dependent epimerase/dehydratase domain-containing protein</fullName>
    </recommendedName>
</protein>
<evidence type="ECO:0000259" key="2">
    <source>
        <dbReference type="Pfam" id="PF01370"/>
    </source>
</evidence>
<name>A0A2G3DUD0_9FIRM</name>
<evidence type="ECO:0000313" key="3">
    <source>
        <dbReference type="EMBL" id="PHU34541.1"/>
    </source>
</evidence>
<gene>
    <name evidence="3" type="ORF">CSX01_09495</name>
</gene>
<sequence length="271" mass="30722">MKKIAVCGYTSSVGNKFCKNTKFQIVKIGRKDADVQMDLLDGKATGDINILKDCDALINFAALSECDSDAEKNNMIKVNVNGPLFLAELANEYNIPYIIHISSISATYRETDNFYGYYSITKKTGEDLLKLYCKQKQIGLCILEPTAMYGDQSFAKHQKLLYNIINQVRNNETVTLYGKNDAKRNYLDVEILCSVIEKLLDKDLQGKYIVANMKNCSLSEIVDELDSYFGHKSNICFMSEKPDIMDCVINDEGKIYDLLEIEKPMGMTFNF</sequence>
<comment type="caution">
    <text evidence="3">The sequence shown here is derived from an EMBL/GenBank/DDBJ whole genome shotgun (WGS) entry which is preliminary data.</text>
</comment>
<dbReference type="InterPro" id="IPR001509">
    <property type="entry name" value="Epimerase_deHydtase"/>
</dbReference>
<dbReference type="RefSeq" id="WP_099392206.1">
    <property type="nucleotide sequence ID" value="NZ_PDYF01000018.1"/>
</dbReference>